<organism evidence="1">
    <name type="scientific">marine sediment metagenome</name>
    <dbReference type="NCBI Taxonomy" id="412755"/>
    <lineage>
        <taxon>unclassified sequences</taxon>
        <taxon>metagenomes</taxon>
        <taxon>ecological metagenomes</taxon>
    </lineage>
</organism>
<proteinExistence type="predicted"/>
<protein>
    <submittedName>
        <fullName evidence="1">Uncharacterized protein</fullName>
    </submittedName>
</protein>
<dbReference type="AlphaFoldDB" id="X1CUD0"/>
<feature type="non-terminal residue" evidence="1">
    <location>
        <position position="100"/>
    </location>
</feature>
<accession>X1CUD0</accession>
<name>X1CUD0_9ZZZZ</name>
<gene>
    <name evidence="1" type="ORF">S01H4_52362</name>
</gene>
<comment type="caution">
    <text evidence="1">The sequence shown here is derived from an EMBL/GenBank/DDBJ whole genome shotgun (WGS) entry which is preliminary data.</text>
</comment>
<reference evidence="1" key="1">
    <citation type="journal article" date="2014" name="Front. Microbiol.">
        <title>High frequency of phylogenetically diverse reductive dehalogenase-homologous genes in deep subseafloor sedimentary metagenomes.</title>
        <authorList>
            <person name="Kawai M."/>
            <person name="Futagami T."/>
            <person name="Toyoda A."/>
            <person name="Takaki Y."/>
            <person name="Nishi S."/>
            <person name="Hori S."/>
            <person name="Arai W."/>
            <person name="Tsubouchi T."/>
            <person name="Morono Y."/>
            <person name="Uchiyama I."/>
            <person name="Ito T."/>
            <person name="Fujiyama A."/>
            <person name="Inagaki F."/>
            <person name="Takami H."/>
        </authorList>
    </citation>
    <scope>NUCLEOTIDE SEQUENCE</scope>
    <source>
        <strain evidence="1">Expedition CK06-06</strain>
    </source>
</reference>
<dbReference type="EMBL" id="BART01029908">
    <property type="protein sequence ID" value="GAH12091.1"/>
    <property type="molecule type" value="Genomic_DNA"/>
</dbReference>
<sequence length="100" mass="11505">MDGFFNDSNYEAEAAYSQIRLRPEFYYRKEQGAKAKFRFRARINLPNLGRRASLIVGAEDDDSFDDSADDSSTDGVLGLQLFMRESDRWNTSFTLGLKFN</sequence>
<evidence type="ECO:0000313" key="1">
    <source>
        <dbReference type="EMBL" id="GAH12091.1"/>
    </source>
</evidence>